<keyword evidence="1" id="KW-0596">Phosphopantetheine</keyword>
<evidence type="ECO:0000259" key="3">
    <source>
        <dbReference type="SMART" id="SM00827"/>
    </source>
</evidence>
<reference evidence="4" key="1">
    <citation type="submission" date="2021-02" db="EMBL/GenBank/DDBJ databases">
        <authorList>
            <person name="Nowell W R."/>
        </authorList>
    </citation>
    <scope>NUCLEOTIDE SEQUENCE</scope>
</reference>
<dbReference type="SMART" id="SM00827">
    <property type="entry name" value="PKS_AT"/>
    <property type="match status" value="1"/>
</dbReference>
<dbReference type="InterPro" id="IPR014043">
    <property type="entry name" value="Acyl_transferase_dom"/>
</dbReference>
<evidence type="ECO:0000313" key="5">
    <source>
        <dbReference type="Proteomes" id="UP000663881"/>
    </source>
</evidence>
<protein>
    <recommendedName>
        <fullName evidence="3">Malonyl-CoA:ACP transacylase (MAT) domain-containing protein</fullName>
    </recommendedName>
</protein>
<dbReference type="InterPro" id="IPR016035">
    <property type="entry name" value="Acyl_Trfase/lysoPLipase"/>
</dbReference>
<dbReference type="Proteomes" id="UP000663881">
    <property type="component" value="Unassembled WGS sequence"/>
</dbReference>
<sequence>MTKINNGEWRLLEELIEKKNEQESRINDTNIAQPALFAIQVVLTASLVSWHIYPSFIISHSGGDQAAAFVVDRLNLEETVRMLALSMSEEEVENKLLKGIEHLACIAVVNSPRRVTITGDEKTIDEIQQILSISNPNIFKACVRIENAFHHIK</sequence>
<dbReference type="InterPro" id="IPR001227">
    <property type="entry name" value="Ac_transferase_dom_sf"/>
</dbReference>
<dbReference type="UniPathway" id="UPA00094"/>
<evidence type="ECO:0000313" key="4">
    <source>
        <dbReference type="EMBL" id="CAF4260406.1"/>
    </source>
</evidence>
<dbReference type="AlphaFoldDB" id="A0A820FEH6"/>
<comment type="caution">
    <text evidence="4">The sequence shown here is derived from an EMBL/GenBank/DDBJ whole genome shotgun (WGS) entry which is preliminary data.</text>
</comment>
<dbReference type="PANTHER" id="PTHR43775">
    <property type="entry name" value="FATTY ACID SYNTHASE"/>
    <property type="match status" value="1"/>
</dbReference>
<dbReference type="SUPFAM" id="SSF55048">
    <property type="entry name" value="Probable ACP-binding domain of malonyl-CoA ACP transacylase"/>
    <property type="match status" value="1"/>
</dbReference>
<proteinExistence type="predicted"/>
<feature type="domain" description="Malonyl-CoA:ACP transacylase (MAT)" evidence="3">
    <location>
        <begin position="4"/>
        <end position="153"/>
    </location>
</feature>
<dbReference type="InterPro" id="IPR016036">
    <property type="entry name" value="Malonyl_transacylase_ACP-bd"/>
</dbReference>
<dbReference type="GO" id="GO:0004312">
    <property type="term" value="F:fatty acid synthase activity"/>
    <property type="evidence" value="ECO:0007669"/>
    <property type="project" value="TreeGrafter"/>
</dbReference>
<dbReference type="InterPro" id="IPR050091">
    <property type="entry name" value="PKS_NRPS_Biosynth_Enz"/>
</dbReference>
<dbReference type="Pfam" id="PF00698">
    <property type="entry name" value="Acyl_transf_1"/>
    <property type="match status" value="1"/>
</dbReference>
<dbReference type="EMBL" id="CAJOAY010013058">
    <property type="protein sequence ID" value="CAF4260406.1"/>
    <property type="molecule type" value="Genomic_DNA"/>
</dbReference>
<evidence type="ECO:0000256" key="1">
    <source>
        <dbReference type="ARBA" id="ARBA00022450"/>
    </source>
</evidence>
<accession>A0A820FEH6</accession>
<dbReference type="Gene3D" id="3.40.366.10">
    <property type="entry name" value="Malonyl-Coenzyme A Acyl Carrier Protein, domain 2"/>
    <property type="match status" value="2"/>
</dbReference>
<dbReference type="GO" id="GO:0006633">
    <property type="term" value="P:fatty acid biosynthetic process"/>
    <property type="evidence" value="ECO:0007669"/>
    <property type="project" value="UniProtKB-UniPathway"/>
</dbReference>
<organism evidence="4 5">
    <name type="scientific">Adineta steineri</name>
    <dbReference type="NCBI Taxonomy" id="433720"/>
    <lineage>
        <taxon>Eukaryota</taxon>
        <taxon>Metazoa</taxon>
        <taxon>Spiralia</taxon>
        <taxon>Gnathifera</taxon>
        <taxon>Rotifera</taxon>
        <taxon>Eurotatoria</taxon>
        <taxon>Bdelloidea</taxon>
        <taxon>Adinetida</taxon>
        <taxon>Adinetidae</taxon>
        <taxon>Adineta</taxon>
    </lineage>
</organism>
<keyword evidence="2" id="KW-0597">Phosphoprotein</keyword>
<evidence type="ECO:0000256" key="2">
    <source>
        <dbReference type="ARBA" id="ARBA00022553"/>
    </source>
</evidence>
<dbReference type="PANTHER" id="PTHR43775:SF37">
    <property type="entry name" value="SI:DKEY-61P9.11"/>
    <property type="match status" value="1"/>
</dbReference>
<name>A0A820FEH6_9BILA</name>
<dbReference type="SUPFAM" id="SSF52151">
    <property type="entry name" value="FabD/lysophospholipase-like"/>
    <property type="match status" value="1"/>
</dbReference>
<gene>
    <name evidence="4" type="ORF">OKA104_LOCUS44095</name>
</gene>